<comment type="caution">
    <text evidence="5">The sequence shown here is derived from an EMBL/GenBank/DDBJ whole genome shotgun (WGS) entry which is preliminary data.</text>
</comment>
<proteinExistence type="predicted"/>
<dbReference type="EMBL" id="PQAP01000011">
    <property type="protein sequence ID" value="PWB75306.1"/>
    <property type="molecule type" value="Genomic_DNA"/>
</dbReference>
<feature type="domain" description="Photosynthesis system II assembly factor Ycf48/Hcf136-like" evidence="4">
    <location>
        <begin position="28"/>
        <end position="168"/>
    </location>
</feature>
<organism evidence="5 6">
    <name type="scientific">candidate division GN15 bacterium</name>
    <dbReference type="NCBI Taxonomy" id="2072418"/>
    <lineage>
        <taxon>Bacteria</taxon>
        <taxon>candidate division GN15</taxon>
    </lineage>
</organism>
<dbReference type="InterPro" id="IPR015943">
    <property type="entry name" value="WD40/YVTN_repeat-like_dom_sf"/>
</dbReference>
<dbReference type="Pfam" id="PF14870">
    <property type="entry name" value="PSII_BNR"/>
    <property type="match status" value="1"/>
</dbReference>
<dbReference type="GO" id="GO:0015979">
    <property type="term" value="P:photosynthesis"/>
    <property type="evidence" value="ECO:0007669"/>
    <property type="project" value="UniProtKB-KW"/>
</dbReference>
<gene>
    <name evidence="5" type="ORF">C3F09_02795</name>
</gene>
<dbReference type="InterPro" id="IPR036278">
    <property type="entry name" value="Sialidase_sf"/>
</dbReference>
<dbReference type="GO" id="GO:0009523">
    <property type="term" value="C:photosystem II"/>
    <property type="evidence" value="ECO:0007669"/>
    <property type="project" value="UniProtKB-KW"/>
</dbReference>
<keyword evidence="1" id="KW-0602">Photosynthesis</keyword>
<name>A0A855X9P0_9BACT</name>
<feature type="signal peptide" evidence="3">
    <location>
        <begin position="1"/>
        <end position="29"/>
    </location>
</feature>
<evidence type="ECO:0000256" key="2">
    <source>
        <dbReference type="ARBA" id="ARBA00023276"/>
    </source>
</evidence>
<feature type="chain" id="PRO_5032938300" description="Photosynthesis system II assembly factor Ycf48/Hcf136-like domain-containing protein" evidence="3">
    <location>
        <begin position="30"/>
        <end position="323"/>
    </location>
</feature>
<dbReference type="PANTHER" id="PTHR47199">
    <property type="entry name" value="PHOTOSYSTEM II STABILITY/ASSEMBLY FACTOR HCF136, CHLOROPLASTIC"/>
    <property type="match status" value="1"/>
</dbReference>
<evidence type="ECO:0000313" key="6">
    <source>
        <dbReference type="Proteomes" id="UP000250918"/>
    </source>
</evidence>
<dbReference type="InterPro" id="IPR028203">
    <property type="entry name" value="PSII_CF48-like_dom"/>
</dbReference>
<protein>
    <recommendedName>
        <fullName evidence="4">Photosynthesis system II assembly factor Ycf48/Hcf136-like domain-containing protein</fullName>
    </recommendedName>
</protein>
<dbReference type="Proteomes" id="UP000250918">
    <property type="component" value="Unassembled WGS sequence"/>
</dbReference>
<keyword evidence="2" id="KW-0604">Photosystem II</keyword>
<evidence type="ECO:0000256" key="3">
    <source>
        <dbReference type="SAM" id="SignalP"/>
    </source>
</evidence>
<dbReference type="Gene3D" id="2.130.10.10">
    <property type="entry name" value="YVTN repeat-like/Quinoprotein amine dehydrogenase"/>
    <property type="match status" value="2"/>
</dbReference>
<keyword evidence="3" id="KW-0732">Signal</keyword>
<evidence type="ECO:0000313" key="5">
    <source>
        <dbReference type="EMBL" id="PWB75306.1"/>
    </source>
</evidence>
<evidence type="ECO:0000256" key="1">
    <source>
        <dbReference type="ARBA" id="ARBA00022531"/>
    </source>
</evidence>
<dbReference type="AlphaFoldDB" id="A0A855X9P0"/>
<evidence type="ECO:0000259" key="4">
    <source>
        <dbReference type="Pfam" id="PF14870"/>
    </source>
</evidence>
<reference evidence="5 6" key="1">
    <citation type="journal article" date="2018" name="ISME J.">
        <title>A methanotrophic archaeon couples anaerobic oxidation of methane to Fe(III) reduction.</title>
        <authorList>
            <person name="Cai C."/>
            <person name="Leu A.O."/>
            <person name="Xie G.J."/>
            <person name="Guo J."/>
            <person name="Feng Y."/>
            <person name="Zhao J.X."/>
            <person name="Tyson G.W."/>
            <person name="Yuan Z."/>
            <person name="Hu S."/>
        </authorList>
    </citation>
    <scope>NUCLEOTIDE SEQUENCE [LARGE SCALE GENOMIC DNA]</scope>
    <source>
        <strain evidence="5">FeB_12</strain>
    </source>
</reference>
<dbReference type="SUPFAM" id="SSF50939">
    <property type="entry name" value="Sialidases"/>
    <property type="match status" value="2"/>
</dbReference>
<sequence>MKLISTRQSKNRCYLVAALILALTLPSMAAENGWTELKFPVHETITGISFVSPKLGYVVTSGSKYARTNDSGKTWNVYTLGKEDPQYDDVFFLNADTGIICGQRGFAARTTDGCKNWVRSFWGDTTIWLTSVIMLEGGSAVMVGLIPGEMPKGEVFRSTDAALNWKQLPDSGYGFGELFYRKGEPICFQSYGKLHYSVDSGRTWSTLKTVAGKTGRATSFYGQTGVICGNNAMIACTWDRGRTWTPIESREEKVHFTSVELVDQDTGYVAGTSSTLMKTINAGKSWRPEPVLKDTVDFACMKLVGKYLYIGGTNGVLLRKKVK</sequence>
<dbReference type="PANTHER" id="PTHR47199:SF2">
    <property type="entry name" value="PHOTOSYSTEM II STABILITY_ASSEMBLY FACTOR HCF136, CHLOROPLASTIC"/>
    <property type="match status" value="1"/>
</dbReference>
<accession>A0A855X9P0</accession>